<dbReference type="CDD" id="cd05117">
    <property type="entry name" value="STKc_CAMK"/>
    <property type="match status" value="1"/>
</dbReference>
<dbReference type="GO" id="GO:0005524">
    <property type="term" value="F:ATP binding"/>
    <property type="evidence" value="ECO:0007669"/>
    <property type="project" value="UniProtKB-UniRule"/>
</dbReference>
<feature type="domain" description="Protein kinase" evidence="5">
    <location>
        <begin position="12"/>
        <end position="291"/>
    </location>
</feature>
<feature type="binding site" evidence="3">
    <location>
        <position position="41"/>
    </location>
    <ligand>
        <name>ATP</name>
        <dbReference type="ChEBI" id="CHEBI:30616"/>
    </ligand>
</feature>
<comment type="similarity">
    <text evidence="4">Belongs to the protein kinase superfamily.</text>
</comment>
<reference evidence="6" key="1">
    <citation type="journal article" date="2020" name="New Phytol.">
        <title>Comparative genomics reveals dynamic genome evolution in host specialist ectomycorrhizal fungi.</title>
        <authorList>
            <person name="Lofgren L.A."/>
            <person name="Nguyen N.H."/>
            <person name="Vilgalys R."/>
            <person name="Ruytinx J."/>
            <person name="Liao H.L."/>
            <person name="Branco S."/>
            <person name="Kuo A."/>
            <person name="LaButti K."/>
            <person name="Lipzen A."/>
            <person name="Andreopoulos W."/>
            <person name="Pangilinan J."/>
            <person name="Riley R."/>
            <person name="Hundley H."/>
            <person name="Na H."/>
            <person name="Barry K."/>
            <person name="Grigoriev I.V."/>
            <person name="Stajich J.E."/>
            <person name="Kennedy P.G."/>
        </authorList>
    </citation>
    <scope>NUCLEOTIDE SEQUENCE</scope>
    <source>
        <strain evidence="6">DOB743</strain>
    </source>
</reference>
<keyword evidence="1 3" id="KW-0547">Nucleotide-binding</keyword>
<dbReference type="Gene3D" id="3.30.200.20">
    <property type="entry name" value="Phosphorylase Kinase, domain 1"/>
    <property type="match status" value="1"/>
</dbReference>
<dbReference type="FunFam" id="3.30.200.20:FF:000153">
    <property type="entry name" value="Calcium/calmodulin-dependent protein kinase type I"/>
    <property type="match status" value="1"/>
</dbReference>
<dbReference type="AlphaFoldDB" id="A0A9P6ZXQ8"/>
<dbReference type="PROSITE" id="PS50011">
    <property type="entry name" value="PROTEIN_KINASE_DOM"/>
    <property type="match status" value="1"/>
</dbReference>
<dbReference type="Gene3D" id="1.10.510.10">
    <property type="entry name" value="Transferase(Phosphotransferase) domain 1"/>
    <property type="match status" value="1"/>
</dbReference>
<dbReference type="SMART" id="SM00220">
    <property type="entry name" value="S_TKc"/>
    <property type="match status" value="1"/>
</dbReference>
<name>A0A9P6ZXQ8_9AGAM</name>
<dbReference type="InterPro" id="IPR000719">
    <property type="entry name" value="Prot_kinase_dom"/>
</dbReference>
<keyword evidence="4" id="KW-0418">Kinase</keyword>
<dbReference type="PROSITE" id="PS00107">
    <property type="entry name" value="PROTEIN_KINASE_ATP"/>
    <property type="match status" value="1"/>
</dbReference>
<evidence type="ECO:0000256" key="2">
    <source>
        <dbReference type="ARBA" id="ARBA00022840"/>
    </source>
</evidence>
<dbReference type="SUPFAM" id="SSF56112">
    <property type="entry name" value="Protein kinase-like (PK-like)"/>
    <property type="match status" value="1"/>
</dbReference>
<dbReference type="PROSITE" id="PS00108">
    <property type="entry name" value="PROTEIN_KINASE_ST"/>
    <property type="match status" value="1"/>
</dbReference>
<dbReference type="FunFam" id="1.10.510.10:FF:000571">
    <property type="entry name" value="Maternal embryonic leucine zipper kinase"/>
    <property type="match status" value="1"/>
</dbReference>
<dbReference type="Proteomes" id="UP000714275">
    <property type="component" value="Unassembled WGS sequence"/>
</dbReference>
<dbReference type="InterPro" id="IPR011009">
    <property type="entry name" value="Kinase-like_dom_sf"/>
</dbReference>
<evidence type="ECO:0000256" key="1">
    <source>
        <dbReference type="ARBA" id="ARBA00022741"/>
    </source>
</evidence>
<dbReference type="GO" id="GO:0004674">
    <property type="term" value="F:protein serine/threonine kinase activity"/>
    <property type="evidence" value="ECO:0007669"/>
    <property type="project" value="UniProtKB-KW"/>
</dbReference>
<dbReference type="PANTHER" id="PTHR24347">
    <property type="entry name" value="SERINE/THREONINE-PROTEIN KINASE"/>
    <property type="match status" value="1"/>
</dbReference>
<evidence type="ECO:0000313" key="6">
    <source>
        <dbReference type="EMBL" id="KAG1778759.1"/>
    </source>
</evidence>
<keyword evidence="7" id="KW-1185">Reference proteome</keyword>
<keyword evidence="4" id="KW-0808">Transferase</keyword>
<keyword evidence="2 3" id="KW-0067">ATP-binding</keyword>
<accession>A0A9P6ZXQ8</accession>
<keyword evidence="4" id="KW-0723">Serine/threonine-protein kinase</keyword>
<dbReference type="InterPro" id="IPR008271">
    <property type="entry name" value="Ser/Thr_kinase_AS"/>
</dbReference>
<protein>
    <submittedName>
        <fullName evidence="6">Pkinase-domain-containing protein</fullName>
    </submittedName>
</protein>
<organism evidence="6 7">
    <name type="scientific">Suillus placidus</name>
    <dbReference type="NCBI Taxonomy" id="48579"/>
    <lineage>
        <taxon>Eukaryota</taxon>
        <taxon>Fungi</taxon>
        <taxon>Dikarya</taxon>
        <taxon>Basidiomycota</taxon>
        <taxon>Agaricomycotina</taxon>
        <taxon>Agaricomycetes</taxon>
        <taxon>Agaricomycetidae</taxon>
        <taxon>Boletales</taxon>
        <taxon>Suillineae</taxon>
        <taxon>Suillaceae</taxon>
        <taxon>Suillus</taxon>
    </lineage>
</organism>
<dbReference type="OrthoDB" id="40902at2759"/>
<evidence type="ECO:0000313" key="7">
    <source>
        <dbReference type="Proteomes" id="UP000714275"/>
    </source>
</evidence>
<sequence length="447" mass="50089">MPSQSATVPCQYRTGRTLGSGTYAIVKEAIHIKTGKYYACKVINKKLMEGREHMVRNEIAVLKKISSGHPNIVTLHDYFETSHNLYLCFDLCTGGELFDSICARGQYTEADAAGLVRTIFQSVKYIHDCGIVHRDLKPENLLFRSKPEKTSEIMIADFGLSRVMADHKLSMLTEVCGTPGYMAPEIFKKAGHGKPVDVWAMGVITYFLLAGYTPFDRDTQRQEMEAIIAGDYKFEPGLLLPYCLPSEPPHTFTDEYWSLVSDTARNFVATCLTTDPDNRPTAAQMLEHEWLTSEIPHFVENETGEPRDLLPHVRKAFNAKRTCASHIPPPLVKLLNNVTFLAVRKAVLGMMAMKRMTTLAHLDHLSPEAHKLNEDLYQFKQESEKEILEDIHVVHHHNADEERSLKSQDDISISKGLNGKVGDKIDVSEKLAAVSLAVKSGDNSKSV</sequence>
<evidence type="ECO:0000256" key="4">
    <source>
        <dbReference type="RuleBase" id="RU000304"/>
    </source>
</evidence>
<dbReference type="Pfam" id="PF00069">
    <property type="entry name" value="Pkinase"/>
    <property type="match status" value="1"/>
</dbReference>
<evidence type="ECO:0000259" key="5">
    <source>
        <dbReference type="PROSITE" id="PS50011"/>
    </source>
</evidence>
<proteinExistence type="inferred from homology"/>
<comment type="caution">
    <text evidence="6">The sequence shown here is derived from an EMBL/GenBank/DDBJ whole genome shotgun (WGS) entry which is preliminary data.</text>
</comment>
<dbReference type="EMBL" id="JABBWD010000014">
    <property type="protein sequence ID" value="KAG1778759.1"/>
    <property type="molecule type" value="Genomic_DNA"/>
</dbReference>
<dbReference type="InterPro" id="IPR017441">
    <property type="entry name" value="Protein_kinase_ATP_BS"/>
</dbReference>
<gene>
    <name evidence="6" type="ORF">EV702DRAFT_1091749</name>
</gene>
<evidence type="ECO:0000256" key="3">
    <source>
        <dbReference type="PROSITE-ProRule" id="PRU10141"/>
    </source>
</evidence>